<gene>
    <name evidence="1" type="ORF">CcrBL10_gp233</name>
</gene>
<evidence type="ECO:0008006" key="3">
    <source>
        <dbReference type="Google" id="ProtNLM"/>
    </source>
</evidence>
<reference evidence="1 2" key="1">
    <citation type="submission" date="2018-07" db="EMBL/GenBank/DDBJ databases">
        <title>Giant CbK-like Caulobacter bacteriophages have genetically divergent genomes.</title>
        <authorList>
            <person name="Wilson K.M."/>
            <person name="Ely B."/>
        </authorList>
    </citation>
    <scope>NUCLEOTIDE SEQUENCE [LARGE SCALE GENOMIC DNA]</scope>
</reference>
<dbReference type="EMBL" id="MH588544">
    <property type="protein sequence ID" value="AXQ68437.1"/>
    <property type="molecule type" value="Genomic_DNA"/>
</dbReference>
<sequence length="164" mass="18754">MTRSTAEIIARIEALENDLSDFFGFQKGDLICYLPFDDAKRWLNDKASADAWEPNVNTPEAIKSSIYDYMSFAWDKANNCRGLSAGRSIDHMKAWLWLLGEDEAWVEALRLDNYNMYGKPQLRAICERFGWDWTKWDDGSWTNSEGEAGYGPDQVPRVGVVEPA</sequence>
<evidence type="ECO:0000313" key="2">
    <source>
        <dbReference type="Proteomes" id="UP000258997"/>
    </source>
</evidence>
<evidence type="ECO:0000313" key="1">
    <source>
        <dbReference type="EMBL" id="AXQ68437.1"/>
    </source>
</evidence>
<organism evidence="1 2">
    <name type="scientific">Caulobacter phage CcrBL10</name>
    <dbReference type="NCBI Taxonomy" id="2283269"/>
    <lineage>
        <taxon>Viruses</taxon>
        <taxon>Duplodnaviria</taxon>
        <taxon>Heunggongvirae</taxon>
        <taxon>Uroviricota</taxon>
        <taxon>Caudoviricetes</taxon>
        <taxon>Jeanschmidtviridae</taxon>
        <taxon>Poindextervirus</taxon>
        <taxon>Poindextervirus BL10</taxon>
    </lineage>
</organism>
<dbReference type="Proteomes" id="UP000258997">
    <property type="component" value="Segment"/>
</dbReference>
<accession>A0A385EC95</accession>
<proteinExistence type="predicted"/>
<name>A0A385EC95_9CAUD</name>
<protein>
    <recommendedName>
        <fullName evidence="3">DUF4274 domain-containing protein</fullName>
    </recommendedName>
</protein>
<keyword evidence="2" id="KW-1185">Reference proteome</keyword>